<feature type="transmembrane region" description="Helical" evidence="7">
    <location>
        <begin position="126"/>
        <end position="147"/>
    </location>
</feature>
<dbReference type="Pfam" id="PF01694">
    <property type="entry name" value="Rhomboid"/>
    <property type="match status" value="1"/>
</dbReference>
<feature type="transmembrane region" description="Helical" evidence="7">
    <location>
        <begin position="99"/>
        <end position="120"/>
    </location>
</feature>
<feature type="transmembrane region" description="Helical" evidence="7">
    <location>
        <begin position="187"/>
        <end position="208"/>
    </location>
</feature>
<evidence type="ECO:0000259" key="8">
    <source>
        <dbReference type="Pfam" id="PF01694"/>
    </source>
</evidence>
<feature type="domain" description="Peptidase S54 rhomboid" evidence="8">
    <location>
        <begin position="57"/>
        <end position="204"/>
    </location>
</feature>
<dbReference type="Gene3D" id="1.20.1540.10">
    <property type="entry name" value="Rhomboid-like"/>
    <property type="match status" value="1"/>
</dbReference>
<evidence type="ECO:0000256" key="2">
    <source>
        <dbReference type="ARBA" id="ARBA00009045"/>
    </source>
</evidence>
<evidence type="ECO:0000256" key="4">
    <source>
        <dbReference type="ARBA" id="ARBA00022801"/>
    </source>
</evidence>
<keyword evidence="10" id="KW-1185">Reference proteome</keyword>
<dbReference type="InterPro" id="IPR035952">
    <property type="entry name" value="Rhomboid-like_sf"/>
</dbReference>
<evidence type="ECO:0000256" key="3">
    <source>
        <dbReference type="ARBA" id="ARBA00022692"/>
    </source>
</evidence>
<gene>
    <name evidence="9" type="ORF">JIP62_13330</name>
</gene>
<keyword evidence="6 7" id="KW-0472">Membrane</keyword>
<name>A0ABX7BLE8_9CAUL</name>
<reference evidence="9 10" key="1">
    <citation type="submission" date="2021-01" db="EMBL/GenBank/DDBJ databases">
        <title>Brevundimonas vitis sp. nov., an bacterium isolated from grape (Vitis vinifera).</title>
        <authorList>
            <person name="Jiang L."/>
            <person name="Lee J."/>
        </authorList>
    </citation>
    <scope>NUCLEOTIDE SEQUENCE [LARGE SCALE GENOMIC DNA]</scope>
    <source>
        <strain evidence="9 10">GRTSA-9</strain>
    </source>
</reference>
<sequence length="227" mass="23813">MQSPPPPVGQAGRQPILNAPPLAVALALSMPALYLLQERMPELARQGAFYTRDLDDGRWTGLFTAMLLHQGWAHVAMNALGALTFAAPVARLMRGGRGVAAFFFLYVLCGVMAALGFGLVHRGEDIGMVGASGAVFGLIGASTRLIGTRGWVRPLFDRQVLTMAAAWMMVNAAFGLIGFAPGAGGAAIAWEAHAFGFVTGILVIGPLGRTFTRDMFASGPDLSDPVG</sequence>
<keyword evidence="4" id="KW-0378">Hydrolase</keyword>
<proteinExistence type="inferred from homology"/>
<dbReference type="Proteomes" id="UP000595448">
    <property type="component" value="Chromosome"/>
</dbReference>
<protein>
    <submittedName>
        <fullName evidence="9">Rhomboid family intramembrane serine protease</fullName>
    </submittedName>
</protein>
<evidence type="ECO:0000256" key="5">
    <source>
        <dbReference type="ARBA" id="ARBA00022989"/>
    </source>
</evidence>
<dbReference type="PANTHER" id="PTHR43731:SF14">
    <property type="entry name" value="PRESENILIN-ASSOCIATED RHOMBOID-LIKE PROTEIN, MITOCHONDRIAL"/>
    <property type="match status" value="1"/>
</dbReference>
<comment type="similarity">
    <text evidence="2">Belongs to the peptidase S54 family.</text>
</comment>
<dbReference type="InterPro" id="IPR050925">
    <property type="entry name" value="Rhomboid_protease_S54"/>
</dbReference>
<keyword evidence="9" id="KW-0645">Protease</keyword>
<organism evidence="9 10">
    <name type="scientific">Brevundimonas vitisensis</name>
    <dbReference type="NCBI Taxonomy" id="2800818"/>
    <lineage>
        <taxon>Bacteria</taxon>
        <taxon>Pseudomonadati</taxon>
        <taxon>Pseudomonadota</taxon>
        <taxon>Alphaproteobacteria</taxon>
        <taxon>Caulobacterales</taxon>
        <taxon>Caulobacteraceae</taxon>
        <taxon>Brevundimonas</taxon>
    </lineage>
</organism>
<dbReference type="RefSeq" id="WP_201102637.1">
    <property type="nucleotide sequence ID" value="NZ_CP067977.1"/>
</dbReference>
<feature type="transmembrane region" description="Helical" evidence="7">
    <location>
        <begin position="159"/>
        <end position="181"/>
    </location>
</feature>
<keyword evidence="3 7" id="KW-0812">Transmembrane</keyword>
<dbReference type="EMBL" id="CP067977">
    <property type="protein sequence ID" value="QQQ18265.1"/>
    <property type="molecule type" value="Genomic_DNA"/>
</dbReference>
<evidence type="ECO:0000313" key="10">
    <source>
        <dbReference type="Proteomes" id="UP000595448"/>
    </source>
</evidence>
<evidence type="ECO:0000256" key="7">
    <source>
        <dbReference type="SAM" id="Phobius"/>
    </source>
</evidence>
<accession>A0ABX7BLE8</accession>
<evidence type="ECO:0000256" key="6">
    <source>
        <dbReference type="ARBA" id="ARBA00023136"/>
    </source>
</evidence>
<evidence type="ECO:0000256" key="1">
    <source>
        <dbReference type="ARBA" id="ARBA00004141"/>
    </source>
</evidence>
<dbReference type="PANTHER" id="PTHR43731">
    <property type="entry name" value="RHOMBOID PROTEASE"/>
    <property type="match status" value="1"/>
</dbReference>
<dbReference type="InterPro" id="IPR022764">
    <property type="entry name" value="Peptidase_S54_rhomboid_dom"/>
</dbReference>
<evidence type="ECO:0000313" key="9">
    <source>
        <dbReference type="EMBL" id="QQQ18265.1"/>
    </source>
</evidence>
<dbReference type="SUPFAM" id="SSF144091">
    <property type="entry name" value="Rhomboid-like"/>
    <property type="match status" value="1"/>
</dbReference>
<comment type="subcellular location">
    <subcellularLocation>
        <location evidence="1">Membrane</location>
        <topology evidence="1">Multi-pass membrane protein</topology>
    </subcellularLocation>
</comment>
<dbReference type="GO" id="GO:0008233">
    <property type="term" value="F:peptidase activity"/>
    <property type="evidence" value="ECO:0007669"/>
    <property type="project" value="UniProtKB-KW"/>
</dbReference>
<feature type="transmembrane region" description="Helical" evidence="7">
    <location>
        <begin position="16"/>
        <end position="36"/>
    </location>
</feature>
<keyword evidence="5 7" id="KW-1133">Transmembrane helix</keyword>
<dbReference type="GO" id="GO:0006508">
    <property type="term" value="P:proteolysis"/>
    <property type="evidence" value="ECO:0007669"/>
    <property type="project" value="UniProtKB-KW"/>
</dbReference>